<dbReference type="OrthoDB" id="3211402at2759"/>
<name>A0A0D2MD73_HYPSF</name>
<gene>
    <name evidence="1" type="ORF">HYPSUDRAFT_202842</name>
</gene>
<proteinExistence type="predicted"/>
<protein>
    <submittedName>
        <fullName evidence="1">Uncharacterized protein</fullName>
    </submittedName>
</protein>
<accession>A0A0D2MD73</accession>
<sequence length="167" mass="18757">MPPKALRKPKIPKIPWNDDLTWQFLSQCELPANYKILFGKKDTTKNTSGDTKVSVFKRIALALLPDLYALDASTIANRLKGQLERLTKTYRKHATWLRQTGEGVGEGENSQDSDRAEEQLSYYISGEGPNAQTPANAVNLWEEIEKEFKPPVNLNHVPTLPLAPSLL</sequence>
<organism evidence="1 2">
    <name type="scientific">Hypholoma sublateritium (strain FD-334 SS-4)</name>
    <dbReference type="NCBI Taxonomy" id="945553"/>
    <lineage>
        <taxon>Eukaryota</taxon>
        <taxon>Fungi</taxon>
        <taxon>Dikarya</taxon>
        <taxon>Basidiomycota</taxon>
        <taxon>Agaricomycotina</taxon>
        <taxon>Agaricomycetes</taxon>
        <taxon>Agaricomycetidae</taxon>
        <taxon>Agaricales</taxon>
        <taxon>Agaricineae</taxon>
        <taxon>Strophariaceae</taxon>
        <taxon>Hypholoma</taxon>
    </lineage>
</organism>
<reference evidence="2" key="1">
    <citation type="submission" date="2014-04" db="EMBL/GenBank/DDBJ databases">
        <title>Evolutionary Origins and Diversification of the Mycorrhizal Mutualists.</title>
        <authorList>
            <consortium name="DOE Joint Genome Institute"/>
            <consortium name="Mycorrhizal Genomics Consortium"/>
            <person name="Kohler A."/>
            <person name="Kuo A."/>
            <person name="Nagy L.G."/>
            <person name="Floudas D."/>
            <person name="Copeland A."/>
            <person name="Barry K.W."/>
            <person name="Cichocki N."/>
            <person name="Veneault-Fourrey C."/>
            <person name="LaButti K."/>
            <person name="Lindquist E.A."/>
            <person name="Lipzen A."/>
            <person name="Lundell T."/>
            <person name="Morin E."/>
            <person name="Murat C."/>
            <person name="Riley R."/>
            <person name="Ohm R."/>
            <person name="Sun H."/>
            <person name="Tunlid A."/>
            <person name="Henrissat B."/>
            <person name="Grigoriev I.V."/>
            <person name="Hibbett D.S."/>
            <person name="Martin F."/>
        </authorList>
    </citation>
    <scope>NUCLEOTIDE SEQUENCE [LARGE SCALE GENOMIC DNA]</scope>
    <source>
        <strain evidence="2">FD-334 SS-4</strain>
    </source>
</reference>
<keyword evidence="2" id="KW-1185">Reference proteome</keyword>
<dbReference type="Proteomes" id="UP000054270">
    <property type="component" value="Unassembled WGS sequence"/>
</dbReference>
<evidence type="ECO:0000313" key="1">
    <source>
        <dbReference type="EMBL" id="KJA21478.1"/>
    </source>
</evidence>
<evidence type="ECO:0000313" key="2">
    <source>
        <dbReference type="Proteomes" id="UP000054270"/>
    </source>
</evidence>
<dbReference type="EMBL" id="KN817557">
    <property type="protein sequence ID" value="KJA21478.1"/>
    <property type="molecule type" value="Genomic_DNA"/>
</dbReference>
<dbReference type="AlphaFoldDB" id="A0A0D2MD73"/>